<reference evidence="1 2" key="1">
    <citation type="submission" date="2015-09" db="EMBL/GenBank/DDBJ databases">
        <title>Whole genome shotgun sequence assembly of Aphanizomenon flos-aquae UKL13.</title>
        <authorList>
            <person name="Driscoll C."/>
        </authorList>
    </citation>
    <scope>NUCLEOTIDE SEQUENCE [LARGE SCALE GENOMIC DNA]</scope>
    <source>
        <strain evidence="1">MDT13</strain>
    </source>
</reference>
<sequence>MFSPIARRLFLIFITTFSVIQLYAYSHPVVLGATSSENFDITAAKIANQVTVRILTKFGSGSGVVIKHEGQTYTVLTNNHVVTDSPEDGYGILTSDGNIYPAKQVNGVNTKKLDLALVKFTSPEDYQVVTLPKSKAISEGEKVYASGFPAWHFVFKGKKITKMEETRNWGVKAFKLKTGTIKMQLTKTLPGGYQLGNTNDIFQGMSGGPALNQQGELIGINGLLKYPFQGIDAFTFTDGTIPKKEDYLQMESLSWAIPIDNILAFLEEQKIVKENKT</sequence>
<dbReference type="SUPFAM" id="SSF50494">
    <property type="entry name" value="Trypsin-like serine proteases"/>
    <property type="match status" value="1"/>
</dbReference>
<dbReference type="Pfam" id="PF13365">
    <property type="entry name" value="Trypsin_2"/>
    <property type="match status" value="1"/>
</dbReference>
<dbReference type="PANTHER" id="PTHR22939">
    <property type="entry name" value="SERINE PROTEASE FAMILY S1C HTRA-RELATED"/>
    <property type="match status" value="1"/>
</dbReference>
<dbReference type="Proteomes" id="UP000092382">
    <property type="component" value="Unassembled WGS sequence"/>
</dbReference>
<comment type="caution">
    <text evidence="1">The sequence shown here is derived from an EMBL/GenBank/DDBJ whole genome shotgun (WGS) entry which is preliminary data.</text>
</comment>
<dbReference type="InterPro" id="IPR009003">
    <property type="entry name" value="Peptidase_S1_PA"/>
</dbReference>
<dbReference type="Gene3D" id="2.40.10.10">
    <property type="entry name" value="Trypsin-like serine proteases"/>
    <property type="match status" value="2"/>
</dbReference>
<dbReference type="STRING" id="1803587.GCA_001593825_03400"/>
<dbReference type="PATRIC" id="fig|1710894.3.peg.1344"/>
<name>A0A1B7VRA2_APHFL</name>
<accession>A0A1B7VRA2</accession>
<proteinExistence type="predicted"/>
<protein>
    <submittedName>
        <fullName evidence="1">Peptidase S1</fullName>
    </submittedName>
</protein>
<gene>
    <name evidence="1" type="ORF">AN481_14875</name>
</gene>
<dbReference type="PANTHER" id="PTHR22939:SF129">
    <property type="entry name" value="SERINE PROTEASE HTRA2, MITOCHONDRIAL"/>
    <property type="match status" value="1"/>
</dbReference>
<evidence type="ECO:0000313" key="2">
    <source>
        <dbReference type="Proteomes" id="UP000092382"/>
    </source>
</evidence>
<dbReference type="InterPro" id="IPR043504">
    <property type="entry name" value="Peptidase_S1_PA_chymotrypsin"/>
</dbReference>
<organism evidence="1 2">
    <name type="scientific">Aphanizomenon flos-aquae LD13</name>
    <dbReference type="NCBI Taxonomy" id="1710894"/>
    <lineage>
        <taxon>Bacteria</taxon>
        <taxon>Bacillati</taxon>
        <taxon>Cyanobacteriota</taxon>
        <taxon>Cyanophyceae</taxon>
        <taxon>Nostocales</taxon>
        <taxon>Aphanizomenonaceae</taxon>
        <taxon>Aphanizomenon</taxon>
    </lineage>
</organism>
<evidence type="ECO:0000313" key="1">
    <source>
        <dbReference type="EMBL" id="OBQ23460.1"/>
    </source>
</evidence>
<dbReference type="AlphaFoldDB" id="A0A1B7VRA2"/>
<dbReference type="EMBL" id="LJOY01000056">
    <property type="protein sequence ID" value="OBQ23460.1"/>
    <property type="molecule type" value="Genomic_DNA"/>
</dbReference>